<accession>A0A845Q9F0</accession>
<sequence>MQRFSIRRQFGIMALAGACAFGIGGAAAFANGAKAPAERGDMAAETPLATSVVTITATMPAFAGEEARYGDQAQVPSFGYTYVIYFPVGTSELTDPARETLEVIAAEVTGLELSHVTLANGDGPDARTQVVRDAMIELGVPARWIGEEIVRPDEIGPISMAPMGF</sequence>
<dbReference type="PROSITE" id="PS51257">
    <property type="entry name" value="PROKAR_LIPOPROTEIN"/>
    <property type="match status" value="1"/>
</dbReference>
<feature type="signal peptide" evidence="1">
    <location>
        <begin position="1"/>
        <end position="28"/>
    </location>
</feature>
<dbReference type="GeneID" id="300655581"/>
<evidence type="ECO:0000313" key="2">
    <source>
        <dbReference type="EMBL" id="NBG94711.1"/>
    </source>
</evidence>
<dbReference type="AlphaFoldDB" id="A0A845Q9F0"/>
<evidence type="ECO:0000313" key="3">
    <source>
        <dbReference type="Proteomes" id="UP000470384"/>
    </source>
</evidence>
<organism evidence="2 3">
    <name type="scientific">Pyruvatibacter mobilis</name>
    <dbReference type="NCBI Taxonomy" id="1712261"/>
    <lineage>
        <taxon>Bacteria</taxon>
        <taxon>Pseudomonadati</taxon>
        <taxon>Pseudomonadota</taxon>
        <taxon>Alphaproteobacteria</taxon>
        <taxon>Hyphomicrobiales</taxon>
        <taxon>Parvibaculaceae</taxon>
        <taxon>Pyruvatibacter</taxon>
    </lineage>
</organism>
<dbReference type="RefSeq" id="WP_160586802.1">
    <property type="nucleotide sequence ID" value="NZ_BMHN01000001.1"/>
</dbReference>
<keyword evidence="3" id="KW-1185">Reference proteome</keyword>
<proteinExistence type="predicted"/>
<keyword evidence="1" id="KW-0732">Signal</keyword>
<reference evidence="2 3" key="1">
    <citation type="journal article" date="2016" name="Int. J. Syst. Evol. Microbiol.">
        <title>Pyruvatibacter mobilis gen. nov., sp. nov., a marine bacterium from the culture broth of Picochlorum sp. 122.</title>
        <authorList>
            <person name="Wang G."/>
            <person name="Tang M."/>
            <person name="Wu H."/>
            <person name="Dai S."/>
            <person name="Li T."/>
            <person name="Chen C."/>
            <person name="He H."/>
            <person name="Fan J."/>
            <person name="Xiang W."/>
            <person name="Li X."/>
        </authorList>
    </citation>
    <scope>NUCLEOTIDE SEQUENCE [LARGE SCALE GENOMIC DNA]</scope>
    <source>
        <strain evidence="2 3">GYP-11</strain>
    </source>
</reference>
<comment type="caution">
    <text evidence="2">The sequence shown here is derived from an EMBL/GenBank/DDBJ whole genome shotgun (WGS) entry which is preliminary data.</text>
</comment>
<evidence type="ECO:0000256" key="1">
    <source>
        <dbReference type="SAM" id="SignalP"/>
    </source>
</evidence>
<protein>
    <submittedName>
        <fullName evidence="2">Uncharacterized protein</fullName>
    </submittedName>
</protein>
<dbReference type="OrthoDB" id="9837451at2"/>
<gene>
    <name evidence="2" type="ORF">GTQ45_03090</name>
</gene>
<feature type="chain" id="PRO_5033001157" evidence="1">
    <location>
        <begin position="29"/>
        <end position="165"/>
    </location>
</feature>
<dbReference type="EMBL" id="WXYQ01000002">
    <property type="protein sequence ID" value="NBG94711.1"/>
    <property type="molecule type" value="Genomic_DNA"/>
</dbReference>
<name>A0A845Q9F0_9HYPH</name>
<dbReference type="Proteomes" id="UP000470384">
    <property type="component" value="Unassembled WGS sequence"/>
</dbReference>